<feature type="region of interest" description="Disordered" evidence="2">
    <location>
        <begin position="133"/>
        <end position="153"/>
    </location>
</feature>
<dbReference type="KEGG" id="lmat:92514420"/>
<dbReference type="InterPro" id="IPR039963">
    <property type="entry name" value="Unchar_22kDa"/>
</dbReference>
<keyword evidence="1" id="KW-0175">Coiled coil</keyword>
<organism evidence="3 4">
    <name type="scientific">Leishmania martiniquensis</name>
    <dbReference type="NCBI Taxonomy" id="1580590"/>
    <lineage>
        <taxon>Eukaryota</taxon>
        <taxon>Discoba</taxon>
        <taxon>Euglenozoa</taxon>
        <taxon>Kinetoplastea</taxon>
        <taxon>Metakinetoplastina</taxon>
        <taxon>Trypanosomatida</taxon>
        <taxon>Trypanosomatidae</taxon>
        <taxon>Leishmaniinae</taxon>
        <taxon>Leishmania</taxon>
    </lineage>
</organism>
<reference evidence="4" key="1">
    <citation type="journal article" date="2021" name="Microbiol. Resour. Announc.">
        <title>LGAAP: Leishmaniinae Genome Assembly and Annotation Pipeline.</title>
        <authorList>
            <person name="Almutairi H."/>
            <person name="Urbaniak M.D."/>
            <person name="Bates M.D."/>
            <person name="Jariyapan N."/>
            <person name="Kwakye-Nuako G."/>
            <person name="Thomaz-Soccol V."/>
            <person name="Al-Salem W.S."/>
            <person name="Dillon R.J."/>
            <person name="Bates P.A."/>
            <person name="Gatherer D."/>
        </authorList>
    </citation>
    <scope>NUCLEOTIDE SEQUENCE [LARGE SCALE GENOMIC DNA]</scope>
</reference>
<accession>A0A836GK40</accession>
<evidence type="ECO:0000313" key="3">
    <source>
        <dbReference type="EMBL" id="KAG5473769.1"/>
    </source>
</evidence>
<dbReference type="PANTHER" id="PTHR38828">
    <property type="match status" value="1"/>
</dbReference>
<protein>
    <submittedName>
        <fullName evidence="3">Uncharacterized protein</fullName>
    </submittedName>
</protein>
<gene>
    <name evidence="3" type="ORF">LSCM1_04399</name>
</gene>
<keyword evidence="4" id="KW-1185">Reference proteome</keyword>
<sequence length="391" mass="45198">MRGFVSPPHWLCRHCLLFAQRTDGAFCDVTLRFHDSPLRFSRPLFFLQSYALPLSACAPCGCTLDATHTHTHFNICPLPTTHSPGFPLNIAHSRERTRSRAHQLGLLNSRFGVEVSPHLPPSFFFSALSSSSSAGAPPHKPRTTSPCKRLSGGRRPFSQYLHTSSGSVLNWLASPGSLIIEPPPQTHTHADCVRMATEEYSKLVSEQRLSPAAEEDLVQRLYYRQMKLLAQREEERRVTLERTRAQMQKHISKEEENHLVSRMYDQQLERLANSRAERDRRVEEEVHKRDRKMDPSEIDDQVRRMYEEERKKSRARREELNSRYMPTAEPKKIGKKELQASVERLSHVDWEKRDEELFKKYVYPYDPKTTTISRDDEQAMADRLSTTKGTG</sequence>
<comment type="caution">
    <text evidence="3">The sequence shown here is derived from an EMBL/GenBank/DDBJ whole genome shotgun (WGS) entry which is preliminary data.</text>
</comment>
<evidence type="ECO:0000256" key="1">
    <source>
        <dbReference type="SAM" id="Coils"/>
    </source>
</evidence>
<dbReference type="RefSeq" id="XP_067177003.1">
    <property type="nucleotide sequence ID" value="XM_067321908.1"/>
</dbReference>
<dbReference type="PANTHER" id="PTHR38828:SF2">
    <property type="entry name" value="MEIOSIS-SPECIFIC NUCLEAR STRUCTURAL PROTEIN 1"/>
    <property type="match status" value="1"/>
</dbReference>
<dbReference type="OrthoDB" id="242822at2759"/>
<dbReference type="GeneID" id="92514420"/>
<feature type="coiled-coil region" evidence="1">
    <location>
        <begin position="223"/>
        <end position="257"/>
    </location>
</feature>
<evidence type="ECO:0000313" key="4">
    <source>
        <dbReference type="Proteomes" id="UP000673552"/>
    </source>
</evidence>
<feature type="region of interest" description="Disordered" evidence="2">
    <location>
        <begin position="275"/>
        <end position="334"/>
    </location>
</feature>
<evidence type="ECO:0000256" key="2">
    <source>
        <dbReference type="SAM" id="MobiDB-lite"/>
    </source>
</evidence>
<reference evidence="4" key="2">
    <citation type="journal article" date="2021" name="Sci. Data">
        <title>Chromosome-scale genome sequencing, assembly and annotation of six genomes from subfamily Leishmaniinae.</title>
        <authorList>
            <person name="Almutairi H."/>
            <person name="Urbaniak M.D."/>
            <person name="Bates M.D."/>
            <person name="Jariyapan N."/>
            <person name="Kwakye-Nuako G."/>
            <person name="Thomaz Soccol V."/>
            <person name="Al-Salem W.S."/>
            <person name="Dillon R.J."/>
            <person name="Bates P.A."/>
            <person name="Gatherer D."/>
        </authorList>
    </citation>
    <scope>NUCLEOTIDE SEQUENCE [LARGE SCALE GENOMIC DNA]</scope>
</reference>
<proteinExistence type="predicted"/>
<name>A0A836GK40_9TRYP</name>
<dbReference type="Proteomes" id="UP000673552">
    <property type="component" value="Unassembled WGS sequence"/>
</dbReference>
<dbReference type="EMBL" id="JAFEUZ010000029">
    <property type="protein sequence ID" value="KAG5473769.1"/>
    <property type="molecule type" value="Genomic_DNA"/>
</dbReference>
<feature type="compositionally biased region" description="Basic and acidic residues" evidence="2">
    <location>
        <begin position="275"/>
        <end position="321"/>
    </location>
</feature>
<dbReference type="AlphaFoldDB" id="A0A836GK40"/>
<feature type="region of interest" description="Disordered" evidence="2">
    <location>
        <begin position="367"/>
        <end position="391"/>
    </location>
</feature>